<protein>
    <submittedName>
        <fullName evidence="3">Putative alcohol dehydrogenase transcription factor myb/sant-like protein</fullName>
    </submittedName>
</protein>
<evidence type="ECO:0000256" key="1">
    <source>
        <dbReference type="SAM" id="MobiDB-lite"/>
    </source>
</evidence>
<dbReference type="PANTHER" id="PTHR21505">
    <property type="entry name" value="MADF DOMAIN-CONTAINING PROTEIN-RELATED"/>
    <property type="match status" value="1"/>
</dbReference>
<dbReference type="InterPro" id="IPR006578">
    <property type="entry name" value="MADF-dom"/>
</dbReference>
<dbReference type="PANTHER" id="PTHR21505:SF12">
    <property type="entry name" value="MADF DOMAIN-CONTAINING PROTEIN-RELATED"/>
    <property type="match status" value="1"/>
</dbReference>
<name>A0A6M2DIE7_XENCH</name>
<evidence type="ECO:0000259" key="2">
    <source>
        <dbReference type="PROSITE" id="PS51029"/>
    </source>
</evidence>
<feature type="domain" description="MADF" evidence="2">
    <location>
        <begin position="21"/>
        <end position="113"/>
    </location>
</feature>
<accession>A0A6M2DIE7</accession>
<dbReference type="EMBL" id="GIIL01001082">
    <property type="protein sequence ID" value="NOV44808.1"/>
    <property type="molecule type" value="Transcribed_RNA"/>
</dbReference>
<dbReference type="AlphaFoldDB" id="A0A6M2DIE7"/>
<dbReference type="SMART" id="SM00595">
    <property type="entry name" value="MADF"/>
    <property type="match status" value="1"/>
</dbReference>
<dbReference type="PROSITE" id="PS51029">
    <property type="entry name" value="MADF"/>
    <property type="match status" value="1"/>
</dbReference>
<reference evidence="3" key="1">
    <citation type="submission" date="2020-03" db="EMBL/GenBank/DDBJ databases">
        <title>Transcriptomic Profiling of the Digestive Tract of the Rat Flea, Xenopsylla cheopis, Following Blood Feeding and Infection with Yersinia pestis.</title>
        <authorList>
            <person name="Bland D.M."/>
            <person name="Martens C.A."/>
            <person name="Virtaneva K."/>
            <person name="Kanakabandi K."/>
            <person name="Long D."/>
            <person name="Rosenke R."/>
            <person name="Saturday G.A."/>
            <person name="Hoyt F.H."/>
            <person name="Bruno D.P."/>
            <person name="Ribeiro J.M.C."/>
            <person name="Hinnebusch J."/>
        </authorList>
    </citation>
    <scope>NUCLEOTIDE SEQUENCE</scope>
</reference>
<dbReference type="Pfam" id="PF10545">
    <property type="entry name" value="MADF_DNA_bdg"/>
    <property type="match status" value="1"/>
</dbReference>
<feature type="region of interest" description="Disordered" evidence="1">
    <location>
        <begin position="299"/>
        <end position="334"/>
    </location>
</feature>
<organism evidence="3">
    <name type="scientific">Xenopsylla cheopis</name>
    <name type="common">Oriental rat flea</name>
    <name type="synonym">Pulex cheopis</name>
    <dbReference type="NCBI Taxonomy" id="163159"/>
    <lineage>
        <taxon>Eukaryota</taxon>
        <taxon>Metazoa</taxon>
        <taxon>Ecdysozoa</taxon>
        <taxon>Arthropoda</taxon>
        <taxon>Hexapoda</taxon>
        <taxon>Insecta</taxon>
        <taxon>Pterygota</taxon>
        <taxon>Neoptera</taxon>
        <taxon>Endopterygota</taxon>
        <taxon>Siphonaptera</taxon>
        <taxon>Pulicidae</taxon>
        <taxon>Xenopsyllinae</taxon>
        <taxon>Xenopsylla</taxon>
    </lineage>
</organism>
<evidence type="ECO:0000313" key="3">
    <source>
        <dbReference type="EMBL" id="NOV44808.1"/>
    </source>
</evidence>
<proteinExistence type="predicted"/>
<sequence length="341" mass="40194">MSVQDRRVMPPIEWRNDHVLEFIHNYELEPILWNSKHPHHKKKHLVNAAWVRIKNNLSWRTTFEEMKRKKDSLMACYRTIINKMRKSIRNGQDLYQTSWFAFEALDRFLGPIYDWHQIPIEDENFEDMNEDSSMEFQFDNEIDSKIDIEEHLEGGKQIEKDIFVEFIDLNKVPGSTNSERINEEISNNIGTEVPNKTRSTEYSKRKRKRYDERIDSTTAGSDDEYEMFGKFIATKIKKLKNENVRDIVMNDVHNIVVRACMADRQQSRYSTHYPEPFSQASQTAFYQFLSTPYGSKTANYSKSGNNVRLKAQDDTQEDVGDMNDTSDGKGQFEEVLLLEEN</sequence>